<comment type="similarity">
    <text evidence="5">Belongs to the IspH family.</text>
</comment>
<dbReference type="PANTHER" id="PTHR30426">
    <property type="entry name" value="4-HYDROXY-3-METHYLBUT-2-ENYL DIPHOSPHATE REDUCTASE"/>
    <property type="match status" value="1"/>
</dbReference>
<comment type="caution">
    <text evidence="5">Lacks conserved residue(s) required for the propagation of feature annotation.</text>
</comment>
<keyword evidence="7" id="KW-1185">Reference proteome</keyword>
<feature type="binding site" evidence="5">
    <location>
        <position position="267"/>
    </location>
    <ligand>
        <name>(2E)-4-hydroxy-3-methylbut-2-enyl diphosphate</name>
        <dbReference type="ChEBI" id="CHEBI:128753"/>
    </ligand>
</feature>
<comment type="catalytic activity">
    <reaction evidence="5">
        <text>isopentenyl diphosphate + 2 oxidized [2Fe-2S]-[ferredoxin] + H2O = (2E)-4-hydroxy-3-methylbut-2-enyl diphosphate + 2 reduced [2Fe-2S]-[ferredoxin] + 2 H(+)</text>
        <dbReference type="Rhea" id="RHEA:24488"/>
        <dbReference type="Rhea" id="RHEA-COMP:10000"/>
        <dbReference type="Rhea" id="RHEA-COMP:10001"/>
        <dbReference type="ChEBI" id="CHEBI:15377"/>
        <dbReference type="ChEBI" id="CHEBI:15378"/>
        <dbReference type="ChEBI" id="CHEBI:33737"/>
        <dbReference type="ChEBI" id="CHEBI:33738"/>
        <dbReference type="ChEBI" id="CHEBI:128753"/>
        <dbReference type="ChEBI" id="CHEBI:128769"/>
        <dbReference type="EC" id="1.17.7.4"/>
    </reaction>
</comment>
<dbReference type="InterPro" id="IPR003451">
    <property type="entry name" value="LytB/IspH"/>
</dbReference>
<keyword evidence="3 5" id="KW-0408">Iron</keyword>
<keyword evidence="5" id="KW-0560">Oxidoreductase</keyword>
<dbReference type="EC" id="1.17.7.4" evidence="5"/>
<comment type="pathway">
    <text evidence="5">Isoprenoid biosynthesis; isopentenyl diphosphate biosynthesis via DXP pathway; isopentenyl diphosphate from 1-deoxy-D-xylulose 5-phosphate: step 6/6.</text>
</comment>
<keyword evidence="4 5" id="KW-0411">Iron-sulfur</keyword>
<dbReference type="EMBL" id="FMYU01000010">
    <property type="protein sequence ID" value="SDC83696.1"/>
    <property type="molecule type" value="Genomic_DNA"/>
</dbReference>
<feature type="binding site" evidence="5">
    <location>
        <position position="49"/>
    </location>
    <ligand>
        <name>dimethylallyl diphosphate</name>
        <dbReference type="ChEBI" id="CHEBI:57623"/>
    </ligand>
</feature>
<name>A0A1G6PVY7_9BACT</name>
<evidence type="ECO:0000256" key="2">
    <source>
        <dbReference type="ARBA" id="ARBA00022723"/>
    </source>
</evidence>
<dbReference type="GO" id="GO:0016114">
    <property type="term" value="P:terpenoid biosynthetic process"/>
    <property type="evidence" value="ECO:0007669"/>
    <property type="project" value="UniProtKB-UniRule"/>
</dbReference>
<reference evidence="7" key="1">
    <citation type="submission" date="2016-10" db="EMBL/GenBank/DDBJ databases">
        <authorList>
            <person name="Varghese N."/>
            <person name="Submissions S."/>
        </authorList>
    </citation>
    <scope>NUCLEOTIDE SEQUENCE [LARGE SCALE GENOMIC DNA]</scope>
    <source>
        <strain evidence="7">DSM 8415</strain>
    </source>
</reference>
<feature type="binding site" evidence="5">
    <location>
        <position position="225"/>
    </location>
    <ligand>
        <name>(2E)-4-hydroxy-3-methylbut-2-enyl diphosphate</name>
        <dbReference type="ChEBI" id="CHEBI:128753"/>
    </ligand>
</feature>
<dbReference type="NCBIfam" id="TIGR00216">
    <property type="entry name" value="ispH_lytB"/>
    <property type="match status" value="1"/>
</dbReference>
<feature type="binding site" evidence="5">
    <location>
        <position position="267"/>
    </location>
    <ligand>
        <name>dimethylallyl diphosphate</name>
        <dbReference type="ChEBI" id="CHEBI:57623"/>
    </ligand>
</feature>
<feature type="binding site" evidence="5">
    <location>
        <position position="167"/>
    </location>
    <ligand>
        <name>(2E)-4-hydroxy-3-methylbut-2-enyl diphosphate</name>
        <dbReference type="ChEBI" id="CHEBI:128753"/>
    </ligand>
</feature>
<feature type="binding site" evidence="5">
    <location>
        <position position="49"/>
    </location>
    <ligand>
        <name>isopentenyl diphosphate</name>
        <dbReference type="ChEBI" id="CHEBI:128769"/>
    </ligand>
</feature>
<evidence type="ECO:0000256" key="3">
    <source>
        <dbReference type="ARBA" id="ARBA00023004"/>
    </source>
</evidence>
<dbReference type="GO" id="GO:0019288">
    <property type="term" value="P:isopentenyl diphosphate biosynthetic process, methylerythritol 4-phosphate pathway"/>
    <property type="evidence" value="ECO:0007669"/>
    <property type="project" value="UniProtKB-UniRule"/>
</dbReference>
<dbReference type="HAMAP" id="MF_00191">
    <property type="entry name" value="IspH"/>
    <property type="match status" value="1"/>
</dbReference>
<feature type="binding site" evidence="5">
    <location>
        <position position="223"/>
    </location>
    <ligand>
        <name>(2E)-4-hydroxy-3-methylbut-2-enyl diphosphate</name>
        <dbReference type="ChEBI" id="CHEBI:128753"/>
    </ligand>
</feature>
<feature type="binding site" evidence="5">
    <location>
        <position position="80"/>
    </location>
    <ligand>
        <name>dimethylallyl diphosphate</name>
        <dbReference type="ChEBI" id="CHEBI:57623"/>
    </ligand>
</feature>
<dbReference type="Proteomes" id="UP000199411">
    <property type="component" value="Unassembled WGS sequence"/>
</dbReference>
<feature type="binding site" evidence="5">
    <location>
        <position position="21"/>
    </location>
    <ligand>
        <name>[4Fe-4S] cluster</name>
        <dbReference type="ChEBI" id="CHEBI:49883"/>
    </ligand>
</feature>
<feature type="binding site" evidence="5">
    <location>
        <position position="223"/>
    </location>
    <ligand>
        <name>dimethylallyl diphosphate</name>
        <dbReference type="ChEBI" id="CHEBI:57623"/>
    </ligand>
</feature>
<feature type="binding site" evidence="5">
    <location>
        <position position="49"/>
    </location>
    <ligand>
        <name>(2E)-4-hydroxy-3-methylbut-2-enyl diphosphate</name>
        <dbReference type="ChEBI" id="CHEBI:128753"/>
    </ligand>
</feature>
<dbReference type="Gene3D" id="3.40.1010.20">
    <property type="entry name" value="4-hydroxy-3-methylbut-2-enyl diphosphate reductase, catalytic domain"/>
    <property type="match status" value="2"/>
</dbReference>
<comment type="pathway">
    <text evidence="5">Isoprenoid biosynthesis; dimethylallyl diphosphate biosynthesis; dimethylallyl diphosphate from (2E)-4-hydroxy-3-methylbutenyl diphosphate: step 1/1.</text>
</comment>
<sequence>MLLFGIITTVKIRIAENAGFCYGVKRAIKIADEALKKNEIIYSLGPIIHNPQVVGEYEKKGLKVVETIDEAKNAVLIRSHGIPPQVYEQISEKNLECIDATCPFVKEAQDYAKQLYEEGYFVVIVGDQNHPEVKAHIAYANYKAQVINSIQEAKNIEAQKIGVISQTTQSMDNFVSIVSEFVKKAKEIRIFNTICDATEKRQESAKELAKNSDLMIVIGGKNSANTRKLYEICLNFCKKVYHIETKEELKKEWFEGVENVGITAGASTPSWLIEDVIKAIEKIENDIY</sequence>
<gene>
    <name evidence="5" type="primary">ispH</name>
    <name evidence="6" type="ORF">SAMN05660835_01439</name>
</gene>
<feature type="active site" description="Proton donor" evidence="5">
    <location>
        <position position="132"/>
    </location>
</feature>
<evidence type="ECO:0000256" key="5">
    <source>
        <dbReference type="HAMAP-Rule" id="MF_00191"/>
    </source>
</evidence>
<protein>
    <recommendedName>
        <fullName evidence="5">4-hydroxy-3-methylbut-2-enyl diphosphate reductase</fullName>
        <shortName evidence="5">HMBPP reductase</shortName>
        <ecNumber evidence="5">1.17.7.4</ecNumber>
    </recommendedName>
</protein>
<feature type="binding site" evidence="5">
    <location>
        <position position="102"/>
    </location>
    <ligand>
        <name>[4Fe-4S] cluster</name>
        <dbReference type="ChEBI" id="CHEBI:49883"/>
    </ligand>
</feature>
<accession>A0A1G6PVY7</accession>
<feature type="binding site" evidence="5">
    <location>
        <position position="195"/>
    </location>
    <ligand>
        <name>[4Fe-4S] cluster</name>
        <dbReference type="ChEBI" id="CHEBI:49883"/>
    </ligand>
</feature>
<feature type="binding site" evidence="5">
    <location>
        <position position="267"/>
    </location>
    <ligand>
        <name>isopentenyl diphosphate</name>
        <dbReference type="ChEBI" id="CHEBI:128769"/>
    </ligand>
</feature>
<dbReference type="AlphaFoldDB" id="A0A1G6PVY7"/>
<dbReference type="NCBIfam" id="NF002187">
    <property type="entry name" value="PRK01045.1-1"/>
    <property type="match status" value="1"/>
</dbReference>
<evidence type="ECO:0000256" key="1">
    <source>
        <dbReference type="ARBA" id="ARBA00022485"/>
    </source>
</evidence>
<feature type="binding site" evidence="5">
    <location>
        <position position="225"/>
    </location>
    <ligand>
        <name>dimethylallyl diphosphate</name>
        <dbReference type="ChEBI" id="CHEBI:57623"/>
    </ligand>
</feature>
<dbReference type="GO" id="GO:0046872">
    <property type="term" value="F:metal ion binding"/>
    <property type="evidence" value="ECO:0007669"/>
    <property type="project" value="UniProtKB-KW"/>
</dbReference>
<feature type="binding site" evidence="5">
    <location>
        <position position="130"/>
    </location>
    <ligand>
        <name>(2E)-4-hydroxy-3-methylbut-2-enyl diphosphate</name>
        <dbReference type="ChEBI" id="CHEBI:128753"/>
    </ligand>
</feature>
<comment type="cofactor">
    <cofactor evidence="5">
        <name>[4Fe-4S] cluster</name>
        <dbReference type="ChEBI" id="CHEBI:49883"/>
    </cofactor>
    <text evidence="5">Binds 1 [4Fe-4S] cluster per subunit.</text>
</comment>
<comment type="catalytic activity">
    <reaction evidence="5">
        <text>dimethylallyl diphosphate + 2 oxidized [2Fe-2S]-[ferredoxin] + H2O = (2E)-4-hydroxy-3-methylbut-2-enyl diphosphate + 2 reduced [2Fe-2S]-[ferredoxin] + 2 H(+)</text>
        <dbReference type="Rhea" id="RHEA:24825"/>
        <dbReference type="Rhea" id="RHEA-COMP:10000"/>
        <dbReference type="Rhea" id="RHEA-COMP:10001"/>
        <dbReference type="ChEBI" id="CHEBI:15377"/>
        <dbReference type="ChEBI" id="CHEBI:15378"/>
        <dbReference type="ChEBI" id="CHEBI:33737"/>
        <dbReference type="ChEBI" id="CHEBI:33738"/>
        <dbReference type="ChEBI" id="CHEBI:57623"/>
        <dbReference type="ChEBI" id="CHEBI:128753"/>
        <dbReference type="EC" id="1.17.7.4"/>
    </reaction>
</comment>
<dbReference type="PANTHER" id="PTHR30426:SF0">
    <property type="entry name" value="4-HYDROXY-3-METHYLBUT-2-ENYL DIPHOSPHATE REDUCTASE"/>
    <property type="match status" value="1"/>
</dbReference>
<dbReference type="GO" id="GO:0051539">
    <property type="term" value="F:4 iron, 4 sulfur cluster binding"/>
    <property type="evidence" value="ECO:0007669"/>
    <property type="project" value="UniProtKB-UniRule"/>
</dbReference>
<feature type="binding site" evidence="5">
    <location>
        <position position="80"/>
    </location>
    <ligand>
        <name>(2E)-4-hydroxy-3-methylbut-2-enyl diphosphate</name>
        <dbReference type="ChEBI" id="CHEBI:128753"/>
    </ligand>
</feature>
<keyword evidence="5" id="KW-0414">Isoprene biosynthesis</keyword>
<feature type="binding site" evidence="5">
    <location>
        <position position="130"/>
    </location>
    <ligand>
        <name>dimethylallyl diphosphate</name>
        <dbReference type="ChEBI" id="CHEBI:57623"/>
    </ligand>
</feature>
<dbReference type="GO" id="GO:0050992">
    <property type="term" value="P:dimethylallyl diphosphate biosynthetic process"/>
    <property type="evidence" value="ECO:0007669"/>
    <property type="project" value="UniProtKB-UniRule"/>
</dbReference>
<dbReference type="Pfam" id="PF02401">
    <property type="entry name" value="LYTB"/>
    <property type="match status" value="1"/>
</dbReference>
<feature type="binding site" evidence="5">
    <location>
        <position position="130"/>
    </location>
    <ligand>
        <name>isopentenyl diphosphate</name>
        <dbReference type="ChEBI" id="CHEBI:128769"/>
    </ligand>
</feature>
<comment type="function">
    <text evidence="5">Catalyzes the conversion of 1-hydroxy-2-methyl-2-(E)-butenyl 4-diphosphate (HMBPP) into a mixture of isopentenyl diphosphate (IPP) and dimethylallyl diphosphate (DMAPP). Acts in the terminal step of the DOXP/MEP pathway for isoprenoid precursor biosynthesis.</text>
</comment>
<dbReference type="CDD" id="cd13944">
    <property type="entry name" value="lytB_ispH"/>
    <property type="match status" value="1"/>
</dbReference>
<dbReference type="UniPathway" id="UPA00059">
    <property type="reaction ID" value="UER00105"/>
</dbReference>
<dbReference type="GO" id="GO:0051745">
    <property type="term" value="F:4-hydroxy-3-methylbut-2-enyl diphosphate reductase activity"/>
    <property type="evidence" value="ECO:0007669"/>
    <property type="project" value="UniProtKB-UniRule"/>
</dbReference>
<evidence type="ECO:0000313" key="7">
    <source>
        <dbReference type="Proteomes" id="UP000199411"/>
    </source>
</evidence>
<evidence type="ECO:0000256" key="4">
    <source>
        <dbReference type="ARBA" id="ARBA00023014"/>
    </source>
</evidence>
<proteinExistence type="inferred from homology"/>
<feature type="binding site" evidence="5">
    <location>
        <position position="225"/>
    </location>
    <ligand>
        <name>isopentenyl diphosphate</name>
        <dbReference type="ChEBI" id="CHEBI:128769"/>
    </ligand>
</feature>
<dbReference type="Gene3D" id="3.40.50.11270">
    <property type="match status" value="1"/>
</dbReference>
<feature type="binding site" evidence="5">
    <location>
        <position position="80"/>
    </location>
    <ligand>
        <name>isopentenyl diphosphate</name>
        <dbReference type="ChEBI" id="CHEBI:128769"/>
    </ligand>
</feature>
<feature type="binding site" evidence="5">
    <location>
        <position position="223"/>
    </location>
    <ligand>
        <name>isopentenyl diphosphate</name>
        <dbReference type="ChEBI" id="CHEBI:128769"/>
    </ligand>
</feature>
<keyword evidence="1 5" id="KW-0004">4Fe-4S</keyword>
<keyword evidence="2 5" id="KW-0479">Metal-binding</keyword>
<dbReference type="UniPathway" id="UPA00056">
    <property type="reaction ID" value="UER00097"/>
</dbReference>
<organism evidence="6 7">
    <name type="scientific">Desulfurella multipotens</name>
    <dbReference type="NCBI Taxonomy" id="79269"/>
    <lineage>
        <taxon>Bacteria</taxon>
        <taxon>Pseudomonadati</taxon>
        <taxon>Campylobacterota</taxon>
        <taxon>Desulfurellia</taxon>
        <taxon>Desulfurellales</taxon>
        <taxon>Desulfurellaceae</taxon>
        <taxon>Desulfurella</taxon>
    </lineage>
</organism>
<evidence type="ECO:0000313" key="6">
    <source>
        <dbReference type="EMBL" id="SDC83696.1"/>
    </source>
</evidence>